<gene>
    <name evidence="3" type="primary">yacG</name>
    <name evidence="5" type="ordered locus">EbC_07320</name>
</gene>
<keyword evidence="1 3" id="KW-0479">Metal-binding</keyword>
<evidence type="ECO:0000313" key="6">
    <source>
        <dbReference type="Proteomes" id="UP000008793"/>
    </source>
</evidence>
<evidence type="ECO:0000313" key="5">
    <source>
        <dbReference type="EMBL" id="CAX58263.1"/>
    </source>
</evidence>
<dbReference type="EMBL" id="FP236843">
    <property type="protein sequence ID" value="CAX58263.1"/>
    <property type="molecule type" value="Genomic_DNA"/>
</dbReference>
<organism evidence="6">
    <name type="scientific">Erwinia billingiae (strain Eb661)</name>
    <dbReference type="NCBI Taxonomy" id="634500"/>
    <lineage>
        <taxon>Bacteria</taxon>
        <taxon>Pseudomonadati</taxon>
        <taxon>Pseudomonadota</taxon>
        <taxon>Gammaproteobacteria</taxon>
        <taxon>Enterobacterales</taxon>
        <taxon>Erwiniaceae</taxon>
        <taxon>Erwinia</taxon>
    </lineage>
</organism>
<dbReference type="KEGG" id="ebi:EbC_07320"/>
<dbReference type="HOGENOM" id="CLU_178280_3_1_6"/>
<evidence type="ECO:0000256" key="2">
    <source>
        <dbReference type="ARBA" id="ARBA00022833"/>
    </source>
</evidence>
<keyword evidence="2 3" id="KW-0862">Zinc</keyword>
<evidence type="ECO:0000256" key="4">
    <source>
        <dbReference type="SAM" id="MobiDB-lite"/>
    </source>
</evidence>
<feature type="binding site" evidence="3">
    <location>
        <position position="30"/>
    </location>
    <ligand>
        <name>Zn(2+)</name>
        <dbReference type="ChEBI" id="CHEBI:29105"/>
    </ligand>
</feature>
<feature type="binding site" evidence="3">
    <location>
        <position position="11"/>
    </location>
    <ligand>
        <name>Zn(2+)</name>
        <dbReference type="ChEBI" id="CHEBI:29105"/>
    </ligand>
</feature>
<keyword evidence="6" id="KW-1185">Reference proteome</keyword>
<dbReference type="STRING" id="634500.EbC_07320"/>
<dbReference type="InterPro" id="IPR013088">
    <property type="entry name" value="Znf_NHR/GATA"/>
</dbReference>
<evidence type="ECO:0000256" key="1">
    <source>
        <dbReference type="ARBA" id="ARBA00022723"/>
    </source>
</evidence>
<accession>D8MN56</accession>
<protein>
    <recommendedName>
        <fullName evidence="3">DNA gyrase inhibitor YacG</fullName>
    </recommendedName>
</protein>
<dbReference type="NCBIfam" id="NF001638">
    <property type="entry name" value="PRK00418.1"/>
    <property type="match status" value="1"/>
</dbReference>
<comment type="function">
    <text evidence="3">Inhibits all the catalytic activities of DNA gyrase by preventing its interaction with DNA. Acts by binding directly to the C-terminal domain of GyrB, which probably disrupts DNA binding by the gyrase.</text>
</comment>
<comment type="similarity">
    <text evidence="3">Belongs to the DNA gyrase inhibitor YacG family.</text>
</comment>
<dbReference type="PANTHER" id="PTHR36150">
    <property type="entry name" value="DNA GYRASE INHIBITOR YACG"/>
    <property type="match status" value="1"/>
</dbReference>
<evidence type="ECO:0000256" key="3">
    <source>
        <dbReference type="HAMAP-Rule" id="MF_00649"/>
    </source>
</evidence>
<dbReference type="GO" id="GO:0008270">
    <property type="term" value="F:zinc ion binding"/>
    <property type="evidence" value="ECO:0007669"/>
    <property type="project" value="UniProtKB-UniRule"/>
</dbReference>
<dbReference type="AlphaFoldDB" id="D8MN56"/>
<feature type="binding site" evidence="3">
    <location>
        <position position="34"/>
    </location>
    <ligand>
        <name>Zn(2+)</name>
        <dbReference type="ChEBI" id="CHEBI:29105"/>
    </ligand>
</feature>
<proteinExistence type="inferred from homology"/>
<dbReference type="GeneID" id="90510745"/>
<dbReference type="Gene3D" id="3.30.50.10">
    <property type="entry name" value="Erythroid Transcription Factor GATA-1, subunit A"/>
    <property type="match status" value="1"/>
</dbReference>
<dbReference type="InterPro" id="IPR005584">
    <property type="entry name" value="DNA_gyrase_inhibitor_YacG"/>
</dbReference>
<dbReference type="RefSeq" id="WP_013200768.1">
    <property type="nucleotide sequence ID" value="NC_014306.1"/>
</dbReference>
<feature type="binding site" evidence="3">
    <location>
        <position position="14"/>
    </location>
    <ligand>
        <name>Zn(2+)</name>
        <dbReference type="ChEBI" id="CHEBI:29105"/>
    </ligand>
</feature>
<reference evidence="5 6" key="1">
    <citation type="journal article" date="2010" name="BMC Genomics">
        <title>Genome comparison of the epiphytic bacteria Erwinia billingiae and E. tasmaniensis with the pear pathogen E. pyrifoliae.</title>
        <authorList>
            <person name="Kube M."/>
            <person name="Migdoll A.M."/>
            <person name="Gehring I."/>
            <person name="Heitmann K."/>
            <person name="Mayer Y."/>
            <person name="Kuhl H."/>
            <person name="Knaust F."/>
            <person name="Geider K."/>
            <person name="Reinhardt R."/>
        </authorList>
    </citation>
    <scope>NUCLEOTIDE SEQUENCE [LARGE SCALE GENOMIC DNA]</scope>
    <source>
        <strain evidence="5 6">Eb661</strain>
    </source>
</reference>
<dbReference type="GO" id="GO:0006355">
    <property type="term" value="P:regulation of DNA-templated transcription"/>
    <property type="evidence" value="ECO:0007669"/>
    <property type="project" value="InterPro"/>
</dbReference>
<name>D8MN56_ERWBE</name>
<dbReference type="PANTHER" id="PTHR36150:SF1">
    <property type="entry name" value="DNA GYRASE INHIBITOR YACG"/>
    <property type="match status" value="1"/>
</dbReference>
<dbReference type="Pfam" id="PF03884">
    <property type="entry name" value="YacG"/>
    <property type="match status" value="1"/>
</dbReference>
<sequence>MNKDDVIVVNCPTCAKEVIWDELSPWRPFCCKRCQLIDLGEWAAEEKRIASNDQHSESEGWSEHDPNHD</sequence>
<feature type="region of interest" description="Disordered" evidence="4">
    <location>
        <begin position="48"/>
        <end position="69"/>
    </location>
</feature>
<dbReference type="SUPFAM" id="SSF57716">
    <property type="entry name" value="Glucocorticoid receptor-like (DNA-binding domain)"/>
    <property type="match status" value="1"/>
</dbReference>
<dbReference type="eggNOG" id="COG3024">
    <property type="taxonomic scope" value="Bacteria"/>
</dbReference>
<comment type="subunit">
    <text evidence="3">Interacts with GyrB.</text>
</comment>
<dbReference type="Proteomes" id="UP000008793">
    <property type="component" value="Chromosome"/>
</dbReference>
<dbReference type="GO" id="GO:0008657">
    <property type="term" value="F:DNA topoisomerase type II (double strand cut, ATP-hydrolyzing) inhibitor activity"/>
    <property type="evidence" value="ECO:0007669"/>
    <property type="project" value="UniProtKB-UniRule"/>
</dbReference>
<dbReference type="HAMAP" id="MF_00649">
    <property type="entry name" value="DNA_gyrase_inhibitor_YacG"/>
    <property type="match status" value="1"/>
</dbReference>
<comment type="cofactor">
    <cofactor evidence="3">
        <name>Zn(2+)</name>
        <dbReference type="ChEBI" id="CHEBI:29105"/>
    </cofactor>
    <text evidence="3">Binds 1 zinc ion.</text>
</comment>